<evidence type="ECO:0000256" key="11">
    <source>
        <dbReference type="PROSITE-ProRule" id="PRU01077"/>
    </source>
</evidence>
<evidence type="ECO:0000259" key="16">
    <source>
        <dbReference type="PROSITE" id="PS51860"/>
    </source>
</evidence>
<dbReference type="PANTHER" id="PTHR15735:SF12">
    <property type="entry name" value="CDC42-INTERACTING PROTEIN 4, ISOFORM B"/>
    <property type="match status" value="1"/>
</dbReference>
<dbReference type="GO" id="GO:0005886">
    <property type="term" value="C:plasma membrane"/>
    <property type="evidence" value="ECO:0007669"/>
    <property type="project" value="UniProtKB-SubCell"/>
</dbReference>
<comment type="subcellular location">
    <subcellularLocation>
        <location evidence="1">Cell membrane</location>
    </subcellularLocation>
    <subcellularLocation>
        <location evidence="2">Cytoplasm</location>
    </subcellularLocation>
</comment>
<comment type="similarity">
    <text evidence="3">Belongs to the FNBP1 family.</text>
</comment>
<dbReference type="SUPFAM" id="SSF103657">
    <property type="entry name" value="BAR/IMD domain-like"/>
    <property type="match status" value="1"/>
</dbReference>
<accession>A0ABD3WC34</accession>
<evidence type="ECO:0000256" key="8">
    <source>
        <dbReference type="ARBA" id="ARBA00023054"/>
    </source>
</evidence>
<dbReference type="AlphaFoldDB" id="A0ABD3WC34"/>
<dbReference type="GO" id="GO:0006897">
    <property type="term" value="P:endocytosis"/>
    <property type="evidence" value="ECO:0007669"/>
    <property type="project" value="UniProtKB-KW"/>
</dbReference>
<dbReference type="InterPro" id="IPR001060">
    <property type="entry name" value="FCH_dom"/>
</dbReference>
<feature type="domain" description="F-BAR" evidence="15">
    <location>
        <begin position="1"/>
        <end position="262"/>
    </location>
</feature>
<evidence type="ECO:0000259" key="14">
    <source>
        <dbReference type="PROSITE" id="PS50002"/>
    </source>
</evidence>
<feature type="compositionally biased region" description="Low complexity" evidence="13">
    <location>
        <begin position="433"/>
        <end position="443"/>
    </location>
</feature>
<gene>
    <name evidence="17" type="ORF">ACJMK2_039465</name>
</gene>
<dbReference type="SUPFAM" id="SSF50044">
    <property type="entry name" value="SH3-domain"/>
    <property type="match status" value="1"/>
</dbReference>
<keyword evidence="9" id="KW-0472">Membrane</keyword>
<dbReference type="InterPro" id="IPR027267">
    <property type="entry name" value="AH/BAR_dom_sf"/>
</dbReference>
<sequence>MSWGAELWDQYDNVGIHTQKGIDFCEKYVHFLKERSVIEQEYAKNLKRLVRSYQPKKKDEEDYQFTWAKGFLEMMKELHDLAGQHEVIAETTQANLIKDLNALVQELKQDRRKYLLEGTRVQEQLKNSLTQLDKVKRLYEKAFKEAEKSYDAYKKADADINLSRAEVERQKAISRGKQQLCDESKSEYASQLQETNKNQKDFYTVQMPSVFQQLQELDEKRINKIRDIIKESANVERNVIPIINTCIDGMIKAADSINASEDSRLVVEKFKSGFQIPGDIPFEDLSNRVTDNQANNVAKPNPTPENRKLQPSGGTLSGKSKSRKGIFGIFGSSKLDEQKEDFSDLPPNQRKKQLLKKLDALKKDIARETAEREGMLKLKEVYANNNALGDPHSLDKKLDENAQKLEALQQECRKFQEYLADAEGKSRRHSTSDDSISQSTSDGSGQGNIISAPGTPIPPHNVYAPIAGEEDMPPEPDVDEFENQGIDDYPVIGTCRALYGFDATNQGSISMKENEEMYILEQDQGDGWTRVRKHDSSEGFVPTSYIQCHFYDQDAV</sequence>
<evidence type="ECO:0000256" key="9">
    <source>
        <dbReference type="ARBA" id="ARBA00023136"/>
    </source>
</evidence>
<dbReference type="PROSITE" id="PS51860">
    <property type="entry name" value="REM_1"/>
    <property type="match status" value="1"/>
</dbReference>
<evidence type="ECO:0000256" key="4">
    <source>
        <dbReference type="ARBA" id="ARBA00022443"/>
    </source>
</evidence>
<evidence type="ECO:0008006" key="19">
    <source>
        <dbReference type="Google" id="ProtNLM"/>
    </source>
</evidence>
<comment type="caution">
    <text evidence="17">The sequence shown here is derived from an EMBL/GenBank/DDBJ whole genome shotgun (WGS) entry which is preliminary data.</text>
</comment>
<feature type="domain" description="SH3" evidence="14">
    <location>
        <begin position="490"/>
        <end position="551"/>
    </location>
</feature>
<protein>
    <recommendedName>
        <fullName evidence="19">Formin-binding protein 1-like</fullName>
    </recommendedName>
</protein>
<evidence type="ECO:0000256" key="6">
    <source>
        <dbReference type="ARBA" id="ARBA00022490"/>
    </source>
</evidence>
<dbReference type="PROSITE" id="PS51741">
    <property type="entry name" value="F_BAR"/>
    <property type="match status" value="1"/>
</dbReference>
<dbReference type="CDD" id="cd11911">
    <property type="entry name" value="SH3_CIP4-like"/>
    <property type="match status" value="1"/>
</dbReference>
<dbReference type="Gene3D" id="6.10.140.470">
    <property type="match status" value="1"/>
</dbReference>
<dbReference type="CDD" id="cd07653">
    <property type="entry name" value="F-BAR_CIP4-like"/>
    <property type="match status" value="1"/>
</dbReference>
<dbReference type="Proteomes" id="UP001634394">
    <property type="component" value="Unassembled WGS sequence"/>
</dbReference>
<dbReference type="InterPro" id="IPR036028">
    <property type="entry name" value="SH3-like_dom_sf"/>
</dbReference>
<dbReference type="PROSITE" id="PS50002">
    <property type="entry name" value="SH3"/>
    <property type="match status" value="1"/>
</dbReference>
<feature type="compositionally biased region" description="Acidic residues" evidence="13">
    <location>
        <begin position="468"/>
        <end position="482"/>
    </location>
</feature>
<keyword evidence="7" id="KW-0254">Endocytosis</keyword>
<evidence type="ECO:0000313" key="17">
    <source>
        <dbReference type="EMBL" id="KAL3871469.1"/>
    </source>
</evidence>
<dbReference type="InterPro" id="IPR011072">
    <property type="entry name" value="HR1_rho-bd"/>
</dbReference>
<dbReference type="InterPro" id="IPR001452">
    <property type="entry name" value="SH3_domain"/>
</dbReference>
<feature type="coiled-coil region" evidence="12">
    <location>
        <begin position="93"/>
        <end position="156"/>
    </location>
</feature>
<dbReference type="Pfam" id="PF00018">
    <property type="entry name" value="SH3_1"/>
    <property type="match status" value="1"/>
</dbReference>
<keyword evidence="6" id="KW-0963">Cytoplasm</keyword>
<evidence type="ECO:0000256" key="3">
    <source>
        <dbReference type="ARBA" id="ARBA00009426"/>
    </source>
</evidence>
<feature type="region of interest" description="Disordered" evidence="13">
    <location>
        <begin position="293"/>
        <end position="324"/>
    </location>
</feature>
<dbReference type="EMBL" id="JBJQND010000007">
    <property type="protein sequence ID" value="KAL3871469.1"/>
    <property type="molecule type" value="Genomic_DNA"/>
</dbReference>
<keyword evidence="8 11" id="KW-0175">Coiled coil</keyword>
<dbReference type="Pfam" id="PF00611">
    <property type="entry name" value="FCH"/>
    <property type="match status" value="1"/>
</dbReference>
<dbReference type="PANTHER" id="PTHR15735">
    <property type="entry name" value="FCH AND DOUBLE SH3 DOMAINS PROTEIN"/>
    <property type="match status" value="1"/>
</dbReference>
<dbReference type="FunFam" id="1.20.1270.60:FF:000002">
    <property type="entry name" value="Formin-binding protein 1-like isoform 1"/>
    <property type="match status" value="1"/>
</dbReference>
<proteinExistence type="inferred from homology"/>
<dbReference type="Gene3D" id="1.20.1270.60">
    <property type="entry name" value="Arfaptin homology (AH) domain/BAR domain"/>
    <property type="match status" value="1"/>
</dbReference>
<organism evidence="17 18">
    <name type="scientific">Sinanodonta woodiana</name>
    <name type="common">Chinese pond mussel</name>
    <name type="synonym">Anodonta woodiana</name>
    <dbReference type="NCBI Taxonomy" id="1069815"/>
    <lineage>
        <taxon>Eukaryota</taxon>
        <taxon>Metazoa</taxon>
        <taxon>Spiralia</taxon>
        <taxon>Lophotrochozoa</taxon>
        <taxon>Mollusca</taxon>
        <taxon>Bivalvia</taxon>
        <taxon>Autobranchia</taxon>
        <taxon>Heteroconchia</taxon>
        <taxon>Palaeoheterodonta</taxon>
        <taxon>Unionida</taxon>
        <taxon>Unionoidea</taxon>
        <taxon>Unionidae</taxon>
        <taxon>Unioninae</taxon>
        <taxon>Sinanodonta</taxon>
    </lineage>
</organism>
<evidence type="ECO:0000256" key="7">
    <source>
        <dbReference type="ARBA" id="ARBA00022583"/>
    </source>
</evidence>
<reference evidence="17 18" key="1">
    <citation type="submission" date="2024-11" db="EMBL/GenBank/DDBJ databases">
        <title>Chromosome-level genome assembly of the freshwater bivalve Anodonta woodiana.</title>
        <authorList>
            <person name="Chen X."/>
        </authorList>
    </citation>
    <scope>NUCLEOTIDE SEQUENCE [LARGE SCALE GENOMIC DNA]</scope>
    <source>
        <strain evidence="17">MN2024</strain>
        <tissue evidence="17">Gills</tissue>
    </source>
</reference>
<dbReference type="FunFam" id="2.30.30.40:FF:000203">
    <property type="entry name" value="Cdc42-interacting protein 4, isoform F"/>
    <property type="match status" value="1"/>
</dbReference>
<evidence type="ECO:0000259" key="15">
    <source>
        <dbReference type="PROSITE" id="PS51741"/>
    </source>
</evidence>
<evidence type="ECO:0000256" key="12">
    <source>
        <dbReference type="SAM" id="Coils"/>
    </source>
</evidence>
<keyword evidence="18" id="KW-1185">Reference proteome</keyword>
<evidence type="ECO:0000256" key="1">
    <source>
        <dbReference type="ARBA" id="ARBA00004236"/>
    </source>
</evidence>
<feature type="region of interest" description="Disordered" evidence="13">
    <location>
        <begin position="422"/>
        <end position="482"/>
    </location>
</feature>
<feature type="domain" description="REM-1" evidence="16">
    <location>
        <begin position="344"/>
        <end position="421"/>
    </location>
</feature>
<dbReference type="GO" id="GO:0005737">
    <property type="term" value="C:cytoplasm"/>
    <property type="evidence" value="ECO:0007669"/>
    <property type="project" value="UniProtKB-SubCell"/>
</dbReference>
<dbReference type="Pfam" id="PF25610">
    <property type="entry name" value="HR1_TOCA"/>
    <property type="match status" value="1"/>
</dbReference>
<keyword evidence="5" id="KW-1003">Cell membrane</keyword>
<evidence type="ECO:0000256" key="10">
    <source>
        <dbReference type="PROSITE-ProRule" id="PRU00192"/>
    </source>
</evidence>
<dbReference type="InterPro" id="IPR031160">
    <property type="entry name" value="F_BAR_dom"/>
</dbReference>
<name>A0ABD3WC34_SINWO</name>
<evidence type="ECO:0000256" key="13">
    <source>
        <dbReference type="SAM" id="MobiDB-lite"/>
    </source>
</evidence>
<dbReference type="Gene3D" id="2.30.30.40">
    <property type="entry name" value="SH3 Domains"/>
    <property type="match status" value="1"/>
</dbReference>
<evidence type="ECO:0000313" key="18">
    <source>
        <dbReference type="Proteomes" id="UP001634394"/>
    </source>
</evidence>
<dbReference type="InterPro" id="IPR057870">
    <property type="entry name" value="HR1_TOCA"/>
</dbReference>
<evidence type="ECO:0000256" key="2">
    <source>
        <dbReference type="ARBA" id="ARBA00004496"/>
    </source>
</evidence>
<evidence type="ECO:0000256" key="5">
    <source>
        <dbReference type="ARBA" id="ARBA00022475"/>
    </source>
</evidence>
<keyword evidence="4 10" id="KW-0728">SH3 domain</keyword>
<dbReference type="SMART" id="SM00326">
    <property type="entry name" value="SH3"/>
    <property type="match status" value="1"/>
</dbReference>
<dbReference type="SMART" id="SM00055">
    <property type="entry name" value="FCH"/>
    <property type="match status" value="1"/>
</dbReference>